<keyword evidence="4" id="KW-0949">S-adenosyl-L-methionine</keyword>
<dbReference type="SFLD" id="SFLDS00029">
    <property type="entry name" value="Radical_SAM"/>
    <property type="match status" value="1"/>
</dbReference>
<evidence type="ECO:0000259" key="9">
    <source>
        <dbReference type="PROSITE" id="PS51918"/>
    </source>
</evidence>
<gene>
    <name evidence="10" type="ORF">A3A77_00540</name>
</gene>
<dbReference type="AlphaFoldDB" id="A0A1G1VB61"/>
<evidence type="ECO:0000313" key="11">
    <source>
        <dbReference type="Proteomes" id="UP000178659"/>
    </source>
</evidence>
<keyword evidence="2" id="KW-0489">Methyltransferase</keyword>
<dbReference type="Gene3D" id="3.40.50.280">
    <property type="entry name" value="Cobalamin-binding domain"/>
    <property type="match status" value="1"/>
</dbReference>
<keyword evidence="7" id="KW-0411">Iron-sulfur</keyword>
<dbReference type="GO" id="GO:0046872">
    <property type="term" value="F:metal ion binding"/>
    <property type="evidence" value="ECO:0007669"/>
    <property type="project" value="UniProtKB-KW"/>
</dbReference>
<dbReference type="PANTHER" id="PTHR43409">
    <property type="entry name" value="ANAEROBIC MAGNESIUM-PROTOPORPHYRIN IX MONOMETHYL ESTER CYCLASE-RELATED"/>
    <property type="match status" value="1"/>
</dbReference>
<dbReference type="SFLD" id="SFLDG01082">
    <property type="entry name" value="B12-binding_domain_containing"/>
    <property type="match status" value="1"/>
</dbReference>
<keyword evidence="3" id="KW-0808">Transferase</keyword>
<accession>A0A1G1VB61</accession>
<dbReference type="Proteomes" id="UP000178659">
    <property type="component" value="Unassembled WGS sequence"/>
</dbReference>
<feature type="domain" description="Radical SAM core" evidence="9">
    <location>
        <begin position="230"/>
        <end position="465"/>
    </location>
</feature>
<evidence type="ECO:0000256" key="1">
    <source>
        <dbReference type="ARBA" id="ARBA00001966"/>
    </source>
</evidence>
<evidence type="ECO:0000256" key="4">
    <source>
        <dbReference type="ARBA" id="ARBA00022691"/>
    </source>
</evidence>
<evidence type="ECO:0000313" key="10">
    <source>
        <dbReference type="EMBL" id="OGY12452.1"/>
    </source>
</evidence>
<dbReference type="SUPFAM" id="SSF52242">
    <property type="entry name" value="Cobalamin (vitamin B12)-binding domain"/>
    <property type="match status" value="1"/>
</dbReference>
<dbReference type="InterPro" id="IPR006638">
    <property type="entry name" value="Elp3/MiaA/NifB-like_rSAM"/>
</dbReference>
<protein>
    <submittedName>
        <fullName evidence="10">B12-binding domain-containing radical SAM protein</fullName>
    </submittedName>
</protein>
<sequence length="548" mass="63371">MKEILFTVPPYIEYDAFVTPSFNNRTVEKKGGKFGSLVTDMPLGVLSLSAYVRQNSEYSTKLVDFNIVLNKLEKFDYESFVEFFQDFLSSQELKDCKPEVVGISSLFTPSYRSMLEIAQCCRVLFPNALIVAGGGVPTNMYKEIFRESTSFDALCYGEGEKPLLELLQAKDKRRYLEESPSWITRRKTEKTQTLKHSFIVNLDEIPFYDYSILNPDNYALSPTVNSYAHFDNKRVFHFTTSRGCPYHCTFCASHTVHGRKMRYHSVERVRHDLTRLRDQFGARMIGIQDDNFMTNKKRALEIVNIIKELGMTVFFQSGLALYALDQETLETIKEAGVDHLVLPVESGSSRVLKEVMHKPLNLSIVKRVIKDCRELDIYTDVNVLIGLPGETKKDIEDTRTFLKTLNANWFRIYIATPLVGSEMFEICAKKNYLSGSHIGSDFKKAVIETEDFTAEFIQEKIYSLNLELNFVGNSDLRLGNYQLALRGFENTIKVKSDHAFAYYFSALCCKKLKQNEKYENYRRRYEEIIKNSSFWQNYVEQFQLANIK</sequence>
<dbReference type="Pfam" id="PF04055">
    <property type="entry name" value="Radical_SAM"/>
    <property type="match status" value="1"/>
</dbReference>
<dbReference type="EMBL" id="MHCC01000027">
    <property type="protein sequence ID" value="OGY12452.1"/>
    <property type="molecule type" value="Genomic_DNA"/>
</dbReference>
<dbReference type="InterPro" id="IPR058240">
    <property type="entry name" value="rSAM_sf"/>
</dbReference>
<dbReference type="InterPro" id="IPR036724">
    <property type="entry name" value="Cobalamin-bd_sf"/>
</dbReference>
<dbReference type="Pfam" id="PF02310">
    <property type="entry name" value="B12-binding"/>
    <property type="match status" value="1"/>
</dbReference>
<dbReference type="InterPro" id="IPR034466">
    <property type="entry name" value="Methyltransferase_Class_B"/>
</dbReference>
<organism evidence="10 11">
    <name type="scientific">Candidatus Blackburnbacteria bacterium RIFCSPLOWO2_01_FULL_40_20</name>
    <dbReference type="NCBI Taxonomy" id="1797519"/>
    <lineage>
        <taxon>Bacteria</taxon>
        <taxon>Candidatus Blackburniibacteriota</taxon>
    </lineage>
</organism>
<dbReference type="PANTHER" id="PTHR43409:SF7">
    <property type="entry name" value="BLL1977 PROTEIN"/>
    <property type="match status" value="1"/>
</dbReference>
<dbReference type="SMART" id="SM00729">
    <property type="entry name" value="Elp3"/>
    <property type="match status" value="1"/>
</dbReference>
<evidence type="ECO:0000259" key="8">
    <source>
        <dbReference type="PROSITE" id="PS51332"/>
    </source>
</evidence>
<evidence type="ECO:0000256" key="6">
    <source>
        <dbReference type="ARBA" id="ARBA00023004"/>
    </source>
</evidence>
<dbReference type="SUPFAM" id="SSF102114">
    <property type="entry name" value="Radical SAM enzymes"/>
    <property type="match status" value="1"/>
</dbReference>
<evidence type="ECO:0000256" key="2">
    <source>
        <dbReference type="ARBA" id="ARBA00022603"/>
    </source>
</evidence>
<dbReference type="InterPro" id="IPR023404">
    <property type="entry name" value="rSAM_horseshoe"/>
</dbReference>
<dbReference type="InterPro" id="IPR007197">
    <property type="entry name" value="rSAM"/>
</dbReference>
<dbReference type="GO" id="GO:0003824">
    <property type="term" value="F:catalytic activity"/>
    <property type="evidence" value="ECO:0007669"/>
    <property type="project" value="InterPro"/>
</dbReference>
<dbReference type="InterPro" id="IPR006158">
    <property type="entry name" value="Cobalamin-bd"/>
</dbReference>
<dbReference type="SFLD" id="SFLDG01123">
    <property type="entry name" value="methyltransferase_(Class_B)"/>
    <property type="match status" value="1"/>
</dbReference>
<dbReference type="GO" id="GO:0051539">
    <property type="term" value="F:4 iron, 4 sulfur cluster binding"/>
    <property type="evidence" value="ECO:0007669"/>
    <property type="project" value="UniProtKB-KW"/>
</dbReference>
<dbReference type="PROSITE" id="PS51918">
    <property type="entry name" value="RADICAL_SAM"/>
    <property type="match status" value="1"/>
</dbReference>
<comment type="cofactor">
    <cofactor evidence="1">
        <name>[4Fe-4S] cluster</name>
        <dbReference type="ChEBI" id="CHEBI:49883"/>
    </cofactor>
</comment>
<keyword evidence="6" id="KW-0408">Iron</keyword>
<comment type="caution">
    <text evidence="10">The sequence shown here is derived from an EMBL/GenBank/DDBJ whole genome shotgun (WGS) entry which is preliminary data.</text>
</comment>
<evidence type="ECO:0000256" key="5">
    <source>
        <dbReference type="ARBA" id="ARBA00022723"/>
    </source>
</evidence>
<dbReference type="Gene3D" id="1.25.40.10">
    <property type="entry name" value="Tetratricopeptide repeat domain"/>
    <property type="match status" value="1"/>
</dbReference>
<name>A0A1G1VB61_9BACT</name>
<reference evidence="10 11" key="1">
    <citation type="journal article" date="2016" name="Nat. Commun.">
        <title>Thousands of microbial genomes shed light on interconnected biogeochemical processes in an aquifer system.</title>
        <authorList>
            <person name="Anantharaman K."/>
            <person name="Brown C.T."/>
            <person name="Hug L.A."/>
            <person name="Sharon I."/>
            <person name="Castelle C.J."/>
            <person name="Probst A.J."/>
            <person name="Thomas B.C."/>
            <person name="Singh A."/>
            <person name="Wilkins M.J."/>
            <person name="Karaoz U."/>
            <person name="Brodie E.L."/>
            <person name="Williams K.H."/>
            <person name="Hubbard S.S."/>
            <person name="Banfield J.F."/>
        </authorList>
    </citation>
    <scope>NUCLEOTIDE SEQUENCE [LARGE SCALE GENOMIC DNA]</scope>
</reference>
<dbReference type="CDD" id="cd01335">
    <property type="entry name" value="Radical_SAM"/>
    <property type="match status" value="1"/>
</dbReference>
<proteinExistence type="predicted"/>
<feature type="domain" description="B12-binding" evidence="8">
    <location>
        <begin position="23"/>
        <end position="177"/>
    </location>
</feature>
<dbReference type="SUPFAM" id="SSF48452">
    <property type="entry name" value="TPR-like"/>
    <property type="match status" value="1"/>
</dbReference>
<dbReference type="InterPro" id="IPR011990">
    <property type="entry name" value="TPR-like_helical_dom_sf"/>
</dbReference>
<dbReference type="InterPro" id="IPR051198">
    <property type="entry name" value="BchE-like"/>
</dbReference>
<dbReference type="PROSITE" id="PS51332">
    <property type="entry name" value="B12_BINDING"/>
    <property type="match status" value="1"/>
</dbReference>
<dbReference type="GO" id="GO:0031419">
    <property type="term" value="F:cobalamin binding"/>
    <property type="evidence" value="ECO:0007669"/>
    <property type="project" value="InterPro"/>
</dbReference>
<dbReference type="Gene3D" id="3.80.30.20">
    <property type="entry name" value="tm_1862 like domain"/>
    <property type="match status" value="1"/>
</dbReference>
<keyword evidence="5" id="KW-0479">Metal-binding</keyword>
<evidence type="ECO:0000256" key="7">
    <source>
        <dbReference type="ARBA" id="ARBA00023014"/>
    </source>
</evidence>
<evidence type="ECO:0000256" key="3">
    <source>
        <dbReference type="ARBA" id="ARBA00022679"/>
    </source>
</evidence>